<dbReference type="Pfam" id="PF02854">
    <property type="entry name" value="MIF4G"/>
    <property type="match status" value="1"/>
</dbReference>
<sequence>MHKAEREYQVGTVTDEEQGKQRIFKGILNKLTPQNFEKLLEQVKSVNIDNAVTLIGVVSQMFDKALMEPTFCEMYGDLCFHLSGALPDFNWNGEKINLKKLLLNKCQKEFDRGEKEGSRVAEVEQTEEEREEKRLKIRRRMLCNFGLIGELYKKRILTEKIMHACIQQLLGYDQEDPHEENIEALCKLMSTIGVMIDHHKAKAHMDAYFERMKMLSCKQELSFRARFMLIDAIDQRKNKWQERMKVEEPIPDRVG</sequence>
<evidence type="ECO:0000256" key="2">
    <source>
        <dbReference type="ARBA" id="ARBA00022540"/>
    </source>
</evidence>
<proteinExistence type="inferred from homology"/>
<reference evidence="5 6" key="1">
    <citation type="journal article" date="2020" name="BMC Genomics">
        <title>Intraspecific diversification of the crop wild relative Brassica cretica Lam. using demographic model selection.</title>
        <authorList>
            <person name="Kioukis A."/>
            <person name="Michalopoulou V.A."/>
            <person name="Briers L."/>
            <person name="Pirintsos S."/>
            <person name="Studholme D.J."/>
            <person name="Pavlidis P."/>
            <person name="Sarris P.F."/>
        </authorList>
    </citation>
    <scope>NUCLEOTIDE SEQUENCE [LARGE SCALE GENOMIC DNA]</scope>
    <source>
        <strain evidence="6">cv. PFS-1207/04</strain>
    </source>
</reference>
<protein>
    <recommendedName>
        <fullName evidence="4">MIF4G domain-containing protein</fullName>
    </recommendedName>
</protein>
<dbReference type="Proteomes" id="UP000266723">
    <property type="component" value="Unassembled WGS sequence"/>
</dbReference>
<dbReference type="Gene3D" id="1.25.40.180">
    <property type="match status" value="1"/>
</dbReference>
<accession>A0ABQ7ANS8</accession>
<comment type="similarity">
    <text evidence="1">Belongs to the eukaryotic initiation factor 4G family.</text>
</comment>
<evidence type="ECO:0000256" key="3">
    <source>
        <dbReference type="ARBA" id="ARBA00022917"/>
    </source>
</evidence>
<keyword evidence="2" id="KW-0396">Initiation factor</keyword>
<feature type="domain" description="MIF4G" evidence="4">
    <location>
        <begin position="21"/>
        <end position="239"/>
    </location>
</feature>
<comment type="caution">
    <text evidence="5">The sequence shown here is derived from an EMBL/GenBank/DDBJ whole genome shotgun (WGS) entry which is preliminary data.</text>
</comment>
<dbReference type="PANTHER" id="PTHR23253:SF9">
    <property type="entry name" value="EUKARYOTIC TRANSLATION INITIATION FACTOR 4 GAMMA 2"/>
    <property type="match status" value="1"/>
</dbReference>
<gene>
    <name evidence="5" type="ORF">DY000_02062757</name>
</gene>
<evidence type="ECO:0000313" key="6">
    <source>
        <dbReference type="Proteomes" id="UP000266723"/>
    </source>
</evidence>
<evidence type="ECO:0000313" key="5">
    <source>
        <dbReference type="EMBL" id="KAF3515706.1"/>
    </source>
</evidence>
<dbReference type="SUPFAM" id="SSF48371">
    <property type="entry name" value="ARM repeat"/>
    <property type="match status" value="1"/>
</dbReference>
<dbReference type="SMART" id="SM00543">
    <property type="entry name" value="MIF4G"/>
    <property type="match status" value="1"/>
</dbReference>
<organism evidence="5 6">
    <name type="scientific">Brassica cretica</name>
    <name type="common">Mustard</name>
    <dbReference type="NCBI Taxonomy" id="69181"/>
    <lineage>
        <taxon>Eukaryota</taxon>
        <taxon>Viridiplantae</taxon>
        <taxon>Streptophyta</taxon>
        <taxon>Embryophyta</taxon>
        <taxon>Tracheophyta</taxon>
        <taxon>Spermatophyta</taxon>
        <taxon>Magnoliopsida</taxon>
        <taxon>eudicotyledons</taxon>
        <taxon>Gunneridae</taxon>
        <taxon>Pentapetalae</taxon>
        <taxon>rosids</taxon>
        <taxon>malvids</taxon>
        <taxon>Brassicales</taxon>
        <taxon>Brassicaceae</taxon>
        <taxon>Brassiceae</taxon>
        <taxon>Brassica</taxon>
    </lineage>
</organism>
<evidence type="ECO:0000256" key="1">
    <source>
        <dbReference type="ARBA" id="ARBA00005775"/>
    </source>
</evidence>
<dbReference type="EMBL" id="QGKV02001556">
    <property type="protein sequence ID" value="KAF3515706.1"/>
    <property type="molecule type" value="Genomic_DNA"/>
</dbReference>
<keyword evidence="6" id="KW-1185">Reference proteome</keyword>
<keyword evidence="3" id="KW-0648">Protein biosynthesis</keyword>
<dbReference type="PANTHER" id="PTHR23253">
    <property type="entry name" value="EUKARYOTIC TRANSLATION INITIATION FACTOR 4 GAMMA"/>
    <property type="match status" value="1"/>
</dbReference>
<evidence type="ECO:0000259" key="4">
    <source>
        <dbReference type="SMART" id="SM00543"/>
    </source>
</evidence>
<dbReference type="InterPro" id="IPR016024">
    <property type="entry name" value="ARM-type_fold"/>
</dbReference>
<name>A0ABQ7ANS8_BRACR</name>
<dbReference type="InterPro" id="IPR003890">
    <property type="entry name" value="MIF4G-like_typ-3"/>
</dbReference>